<accession>A0AC34FUR5</accession>
<evidence type="ECO:0000313" key="1">
    <source>
        <dbReference type="Proteomes" id="UP000887579"/>
    </source>
</evidence>
<sequence>MQSIVPISIALEIANSAAKINFEFDKIANDTSTEFTDTLKKMKPAIAAKSAGRSRHQSNTQNTHPPTLPEAAKGKAQKIAPTQESCFGRRKYAEVVVETFKPQKAGEEKTSFSLEPSSTSSSIQGGGSERASSMEPQGTEKLSYFCGNPLVEKTEGILHFYRSSNDATAQNDNCSMLCMIGVPAYLSCSELISFVQPTENISEMKIIRDSSRNQYMVILKFKSYRSTNAFYAQYNGSFFNEMLGNERCNLMFVERIETTSEGSGGSLPRDDLTELPTCTVCLERLDDSVITILCNHTFHVQCLQQWADTTCPVCRHTQTPEEVDTQKCSSCGNGQDLWMCLVCGDVGCGRYVSACANRHFDETGHTFALQVGGNLVWDYAGDNFVHRIIQNANDGKLVEVQAGKSENDKQTDKLDDIQTEYLCMLTQQLDKQRHFFEDKLRAMEESMTNYRTTTNNDMNEIRTELNETKAECQQLKASLESMKQAKETLEKKLANANAKLQKLQKELQDEQQIAKLVRTDKDALQKEKEELIWKNNNEIKDLREQLHDLMMHFEAQSKIQMTLDGEEVTQQELEGSSIEVHESTKPQHKKKNKKR</sequence>
<dbReference type="Proteomes" id="UP000887579">
    <property type="component" value="Unplaced"/>
</dbReference>
<reference evidence="2" key="1">
    <citation type="submission" date="2022-11" db="UniProtKB">
        <authorList>
            <consortium name="WormBaseParasite"/>
        </authorList>
    </citation>
    <scope>IDENTIFICATION</scope>
</reference>
<organism evidence="1 2">
    <name type="scientific">Panagrolaimus sp. ES5</name>
    <dbReference type="NCBI Taxonomy" id="591445"/>
    <lineage>
        <taxon>Eukaryota</taxon>
        <taxon>Metazoa</taxon>
        <taxon>Ecdysozoa</taxon>
        <taxon>Nematoda</taxon>
        <taxon>Chromadorea</taxon>
        <taxon>Rhabditida</taxon>
        <taxon>Tylenchina</taxon>
        <taxon>Panagrolaimomorpha</taxon>
        <taxon>Panagrolaimoidea</taxon>
        <taxon>Panagrolaimidae</taxon>
        <taxon>Panagrolaimus</taxon>
    </lineage>
</organism>
<dbReference type="WBParaSite" id="ES5_v2.g20964.t1">
    <property type="protein sequence ID" value="ES5_v2.g20964.t1"/>
    <property type="gene ID" value="ES5_v2.g20964"/>
</dbReference>
<evidence type="ECO:0000313" key="2">
    <source>
        <dbReference type="WBParaSite" id="ES5_v2.g20964.t1"/>
    </source>
</evidence>
<name>A0AC34FUR5_9BILA</name>
<protein>
    <submittedName>
        <fullName evidence="2">BRCA1-associated protein</fullName>
    </submittedName>
</protein>
<proteinExistence type="predicted"/>